<evidence type="ECO:0000256" key="11">
    <source>
        <dbReference type="PIRSR" id="PIRSR637770-2"/>
    </source>
</evidence>
<evidence type="ECO:0000256" key="6">
    <source>
        <dbReference type="ARBA" id="ARBA00022777"/>
    </source>
</evidence>
<feature type="compositionally biased region" description="Polar residues" evidence="14">
    <location>
        <begin position="31"/>
        <end position="46"/>
    </location>
</feature>
<reference evidence="16 17" key="1">
    <citation type="submission" date="2016-07" db="EMBL/GenBank/DDBJ databases">
        <title>Pervasive Adenine N6-methylation of Active Genes in Fungi.</title>
        <authorList>
            <consortium name="DOE Joint Genome Institute"/>
            <person name="Mondo S.J."/>
            <person name="Dannebaum R.O."/>
            <person name="Kuo R.C."/>
            <person name="Labutti K."/>
            <person name="Haridas S."/>
            <person name="Kuo A."/>
            <person name="Salamov A."/>
            <person name="Ahrendt S.R."/>
            <person name="Lipzen A."/>
            <person name="Sullivan W."/>
            <person name="Andreopoulos W.B."/>
            <person name="Clum A."/>
            <person name="Lindquist E."/>
            <person name="Daum C."/>
            <person name="Ramamoorthy G.K."/>
            <person name="Gryganskyi A."/>
            <person name="Culley D."/>
            <person name="Magnuson J.K."/>
            <person name="James T.Y."/>
            <person name="O'Malley M.A."/>
            <person name="Stajich J.E."/>
            <person name="Spatafora J.W."/>
            <person name="Visel A."/>
            <person name="Grigoriev I.V."/>
        </authorList>
    </citation>
    <scope>NUCLEOTIDE SEQUENCE [LARGE SCALE GENOMIC DNA]</scope>
    <source>
        <strain evidence="16 17">CBS 115471</strain>
    </source>
</reference>
<sequence length="429" mass="47646">MVISPVLSPKPNPPGPGARPPTMKSKPLAILNSSNVQPPTAASTPGDTGRDMAEQMNDEVRKQFKTGAKLGEGTYAIVYSGHYKSDPSSLVAIKKIKVNQDYKDGIAMDAIREIKFLSELDHPNIIKLHAVFSTKDQNISLVLEHLPLGDIETLWKTHSISYSPADIKAWANMLAQAVWFCHENYVLHRDIKGNNLLIAADGTVKLADFGLARSFADPGRPMTYNVITRFYRPPELLLGARHYGGGVDVWSMGVVIAELAIREWFLPSNTDFEQLVAIYDVFGTPTEDSWPGVSQFEFYTPPDDSSVPAPANGTGPSHRATSPSQSTQSSIKRPQPLTYWRQRFPLLGEDGIDLIRGMLTLDPRKRLSAREVLEHRYWTNAPRPTKKEDLPRQGSGEEKMGEDLKRRGGEVESGRVDKVARKLDFGAMR</sequence>
<evidence type="ECO:0000256" key="12">
    <source>
        <dbReference type="PROSITE-ProRule" id="PRU10141"/>
    </source>
</evidence>
<keyword evidence="7 11" id="KW-0067">ATP-binding</keyword>
<dbReference type="Pfam" id="PF00069">
    <property type="entry name" value="Pkinase"/>
    <property type="match status" value="1"/>
</dbReference>
<accession>A0A1Y2A1D2</accession>
<dbReference type="PROSITE" id="PS50011">
    <property type="entry name" value="PROTEIN_KINASE_DOM"/>
    <property type="match status" value="1"/>
</dbReference>
<protein>
    <submittedName>
        <fullName evidence="16">Serine/threonine-protein kinase crk1</fullName>
    </submittedName>
</protein>
<keyword evidence="5 11" id="KW-0547">Nucleotide-binding</keyword>
<feature type="compositionally biased region" description="Basic and acidic residues" evidence="14">
    <location>
        <begin position="385"/>
        <end position="429"/>
    </location>
</feature>
<gene>
    <name evidence="16" type="ORF">BCR34DRAFT_476630</name>
</gene>
<evidence type="ECO:0000256" key="4">
    <source>
        <dbReference type="ARBA" id="ARBA00022679"/>
    </source>
</evidence>
<dbReference type="GO" id="GO:0005524">
    <property type="term" value="F:ATP binding"/>
    <property type="evidence" value="ECO:0007669"/>
    <property type="project" value="UniProtKB-UniRule"/>
</dbReference>
<dbReference type="GO" id="GO:0070985">
    <property type="term" value="C:transcription factor TFIIK complex"/>
    <property type="evidence" value="ECO:0007669"/>
    <property type="project" value="InterPro"/>
</dbReference>
<feature type="binding site" evidence="12">
    <location>
        <position position="95"/>
    </location>
    <ligand>
        <name>ATP</name>
        <dbReference type="ChEBI" id="CHEBI:30616"/>
    </ligand>
</feature>
<feature type="compositionally biased region" description="Pro residues" evidence="14">
    <location>
        <begin position="8"/>
        <end position="19"/>
    </location>
</feature>
<feature type="compositionally biased region" description="Polar residues" evidence="14">
    <location>
        <begin position="319"/>
        <end position="332"/>
    </location>
</feature>
<dbReference type="Gene3D" id="1.10.510.10">
    <property type="entry name" value="Transferase(Phosphotransferase) domain 1"/>
    <property type="match status" value="1"/>
</dbReference>
<keyword evidence="4" id="KW-0808">Transferase</keyword>
<evidence type="ECO:0000256" key="2">
    <source>
        <dbReference type="ARBA" id="ARBA00022527"/>
    </source>
</evidence>
<dbReference type="GO" id="GO:0004693">
    <property type="term" value="F:cyclin-dependent protein serine/threonine kinase activity"/>
    <property type="evidence" value="ECO:0007669"/>
    <property type="project" value="UniProtKB-EC"/>
</dbReference>
<feature type="region of interest" description="Disordered" evidence="14">
    <location>
        <begin position="1"/>
        <end position="52"/>
    </location>
</feature>
<evidence type="ECO:0000313" key="16">
    <source>
        <dbReference type="EMBL" id="ORY16210.1"/>
    </source>
</evidence>
<evidence type="ECO:0000256" key="7">
    <source>
        <dbReference type="ARBA" id="ARBA00022840"/>
    </source>
</evidence>
<evidence type="ECO:0000256" key="10">
    <source>
        <dbReference type="PIRSR" id="PIRSR637770-1"/>
    </source>
</evidence>
<keyword evidence="17" id="KW-1185">Reference proteome</keyword>
<dbReference type="OrthoDB" id="1732493at2759"/>
<evidence type="ECO:0000256" key="3">
    <source>
        <dbReference type="ARBA" id="ARBA00022553"/>
    </source>
</evidence>
<comment type="catalytic activity">
    <reaction evidence="9">
        <text>L-seryl-[protein] + ATP = O-phospho-L-seryl-[protein] + ADP + H(+)</text>
        <dbReference type="Rhea" id="RHEA:17989"/>
        <dbReference type="Rhea" id="RHEA-COMP:9863"/>
        <dbReference type="Rhea" id="RHEA-COMP:11604"/>
        <dbReference type="ChEBI" id="CHEBI:15378"/>
        <dbReference type="ChEBI" id="CHEBI:29999"/>
        <dbReference type="ChEBI" id="CHEBI:30616"/>
        <dbReference type="ChEBI" id="CHEBI:83421"/>
        <dbReference type="ChEBI" id="CHEBI:456216"/>
        <dbReference type="EC" id="2.7.11.22"/>
    </reaction>
</comment>
<dbReference type="EMBL" id="MCFA01000019">
    <property type="protein sequence ID" value="ORY16210.1"/>
    <property type="molecule type" value="Genomic_DNA"/>
</dbReference>
<evidence type="ECO:0000313" key="17">
    <source>
        <dbReference type="Proteomes" id="UP000193144"/>
    </source>
</evidence>
<dbReference type="PROSITE" id="PS00107">
    <property type="entry name" value="PROTEIN_KINASE_ATP"/>
    <property type="match status" value="1"/>
</dbReference>
<feature type="binding site" evidence="11">
    <location>
        <position position="94"/>
    </location>
    <ligand>
        <name>ATP</name>
        <dbReference type="ChEBI" id="CHEBI:30616"/>
    </ligand>
</feature>
<evidence type="ECO:0000256" key="8">
    <source>
        <dbReference type="ARBA" id="ARBA00047811"/>
    </source>
</evidence>
<dbReference type="PANTHER" id="PTHR24056:SF0">
    <property type="entry name" value="CYCLIN-DEPENDENT KINASE 7"/>
    <property type="match status" value="1"/>
</dbReference>
<dbReference type="Gene3D" id="3.30.200.20">
    <property type="entry name" value="Phosphorylase Kinase, domain 1"/>
    <property type="match status" value="1"/>
</dbReference>
<comment type="caution">
    <text evidence="16">The sequence shown here is derived from an EMBL/GenBank/DDBJ whole genome shotgun (WGS) entry which is preliminary data.</text>
</comment>
<comment type="catalytic activity">
    <reaction evidence="8">
        <text>L-threonyl-[protein] + ATP = O-phospho-L-threonyl-[protein] + ADP + H(+)</text>
        <dbReference type="Rhea" id="RHEA:46608"/>
        <dbReference type="Rhea" id="RHEA-COMP:11060"/>
        <dbReference type="Rhea" id="RHEA-COMP:11605"/>
        <dbReference type="ChEBI" id="CHEBI:15378"/>
        <dbReference type="ChEBI" id="CHEBI:30013"/>
        <dbReference type="ChEBI" id="CHEBI:30616"/>
        <dbReference type="ChEBI" id="CHEBI:61977"/>
        <dbReference type="ChEBI" id="CHEBI:456216"/>
        <dbReference type="EC" id="2.7.11.22"/>
    </reaction>
</comment>
<dbReference type="InterPro" id="IPR011009">
    <property type="entry name" value="Kinase-like_dom_sf"/>
</dbReference>
<keyword evidence="6 16" id="KW-0418">Kinase</keyword>
<dbReference type="PANTHER" id="PTHR24056">
    <property type="entry name" value="CELL DIVISION PROTEIN KINASE"/>
    <property type="match status" value="1"/>
</dbReference>
<feature type="active site" description="Proton acceptor" evidence="10">
    <location>
        <position position="190"/>
    </location>
</feature>
<keyword evidence="2 13" id="KW-0723">Serine/threonine-protein kinase</keyword>
<evidence type="ECO:0000259" key="15">
    <source>
        <dbReference type="PROSITE" id="PS50011"/>
    </source>
</evidence>
<evidence type="ECO:0000256" key="1">
    <source>
        <dbReference type="ARBA" id="ARBA00006485"/>
    </source>
</evidence>
<dbReference type="InterPro" id="IPR000719">
    <property type="entry name" value="Prot_kinase_dom"/>
</dbReference>
<evidence type="ECO:0000256" key="9">
    <source>
        <dbReference type="ARBA" id="ARBA00048367"/>
    </source>
</evidence>
<dbReference type="GO" id="GO:0005737">
    <property type="term" value="C:cytoplasm"/>
    <property type="evidence" value="ECO:0007669"/>
    <property type="project" value="TreeGrafter"/>
</dbReference>
<dbReference type="Proteomes" id="UP000193144">
    <property type="component" value="Unassembled WGS sequence"/>
</dbReference>
<feature type="region of interest" description="Disordered" evidence="14">
    <location>
        <begin position="301"/>
        <end position="334"/>
    </location>
</feature>
<evidence type="ECO:0000256" key="5">
    <source>
        <dbReference type="ARBA" id="ARBA00022741"/>
    </source>
</evidence>
<dbReference type="InterPro" id="IPR037770">
    <property type="entry name" value="CDK7"/>
</dbReference>
<dbReference type="CDD" id="cd07841">
    <property type="entry name" value="STKc_CDK7"/>
    <property type="match status" value="1"/>
</dbReference>
<keyword evidence="3" id="KW-0597">Phosphoprotein</keyword>
<dbReference type="InterPro" id="IPR050108">
    <property type="entry name" value="CDK"/>
</dbReference>
<dbReference type="STRING" id="1231657.A0A1Y2A1D2"/>
<dbReference type="InterPro" id="IPR008271">
    <property type="entry name" value="Ser/Thr_kinase_AS"/>
</dbReference>
<dbReference type="GO" id="GO:0045944">
    <property type="term" value="P:positive regulation of transcription by RNA polymerase II"/>
    <property type="evidence" value="ECO:0007669"/>
    <property type="project" value="TreeGrafter"/>
</dbReference>
<feature type="domain" description="Protein kinase" evidence="15">
    <location>
        <begin position="64"/>
        <end position="378"/>
    </location>
</feature>
<dbReference type="SMART" id="SM00220">
    <property type="entry name" value="S_TKc"/>
    <property type="match status" value="1"/>
</dbReference>
<comment type="similarity">
    <text evidence="1">Belongs to the protein kinase superfamily. CMGC Ser/Thr protein kinase family. CDC2/CDKX subfamily.</text>
</comment>
<organism evidence="16 17">
    <name type="scientific">Clohesyomyces aquaticus</name>
    <dbReference type="NCBI Taxonomy" id="1231657"/>
    <lineage>
        <taxon>Eukaryota</taxon>
        <taxon>Fungi</taxon>
        <taxon>Dikarya</taxon>
        <taxon>Ascomycota</taxon>
        <taxon>Pezizomycotina</taxon>
        <taxon>Dothideomycetes</taxon>
        <taxon>Pleosporomycetidae</taxon>
        <taxon>Pleosporales</taxon>
        <taxon>Lindgomycetaceae</taxon>
        <taxon>Clohesyomyces</taxon>
    </lineage>
</organism>
<dbReference type="InterPro" id="IPR017441">
    <property type="entry name" value="Protein_kinase_ATP_BS"/>
</dbReference>
<feature type="binding site" evidence="11">
    <location>
        <begin position="70"/>
        <end position="78"/>
    </location>
    <ligand>
        <name>ATP</name>
        <dbReference type="ChEBI" id="CHEBI:30616"/>
    </ligand>
</feature>
<dbReference type="SUPFAM" id="SSF56112">
    <property type="entry name" value="Protein kinase-like (PK-like)"/>
    <property type="match status" value="1"/>
</dbReference>
<evidence type="ECO:0000256" key="14">
    <source>
        <dbReference type="SAM" id="MobiDB-lite"/>
    </source>
</evidence>
<name>A0A1Y2A1D2_9PLEO</name>
<dbReference type="GO" id="GO:0008353">
    <property type="term" value="F:RNA polymerase II CTD heptapeptide repeat kinase activity"/>
    <property type="evidence" value="ECO:0007669"/>
    <property type="project" value="InterPro"/>
</dbReference>
<evidence type="ECO:0000256" key="13">
    <source>
        <dbReference type="RuleBase" id="RU000304"/>
    </source>
</evidence>
<feature type="region of interest" description="Disordered" evidence="14">
    <location>
        <begin position="378"/>
        <end position="429"/>
    </location>
</feature>
<proteinExistence type="inferred from homology"/>
<dbReference type="AlphaFoldDB" id="A0A1Y2A1D2"/>
<dbReference type="PROSITE" id="PS00108">
    <property type="entry name" value="PROTEIN_KINASE_ST"/>
    <property type="match status" value="1"/>
</dbReference>